<dbReference type="PRINTS" id="PR00778">
    <property type="entry name" value="HTHARSR"/>
</dbReference>
<comment type="caution">
    <text evidence="3">The sequence shown here is derived from an EMBL/GenBank/DDBJ whole genome shotgun (WGS) entry which is preliminary data.</text>
</comment>
<dbReference type="SMART" id="SM00418">
    <property type="entry name" value="HTH_ARSR"/>
    <property type="match status" value="1"/>
</dbReference>
<dbReference type="SUPFAM" id="SSF55961">
    <property type="entry name" value="Bet v1-like"/>
    <property type="match status" value="1"/>
</dbReference>
<keyword evidence="3" id="KW-0238">DNA-binding</keyword>
<dbReference type="GO" id="GO:0003700">
    <property type="term" value="F:DNA-binding transcription factor activity"/>
    <property type="evidence" value="ECO:0007669"/>
    <property type="project" value="InterPro"/>
</dbReference>
<dbReference type="EMBL" id="PGEZ01000002">
    <property type="protein sequence ID" value="PJJ54315.1"/>
    <property type="molecule type" value="Genomic_DNA"/>
</dbReference>
<dbReference type="AlphaFoldDB" id="A0A2M9B8N8"/>
<dbReference type="Gene3D" id="1.10.10.10">
    <property type="entry name" value="Winged helix-like DNA-binding domain superfamily/Winged helix DNA-binding domain"/>
    <property type="match status" value="1"/>
</dbReference>
<dbReference type="Gene3D" id="3.30.530.20">
    <property type="match status" value="1"/>
</dbReference>
<comment type="similarity">
    <text evidence="1">Belongs to the AHA1 family.</text>
</comment>
<proteinExistence type="inferred from homology"/>
<dbReference type="InterPro" id="IPR023393">
    <property type="entry name" value="START-like_dom_sf"/>
</dbReference>
<sequence length="267" mass="29496">MIGEYRLTYCGRVDLVFKALADPSRRLLLDTLRRSSGLTLTELSAKLPQMTRFGVSSHLRVLADADLISVVRSGRRKLHYLNPVPLVEVQDRWLTDYTATTSRALLALRHALEEREMTETSFPSDTAPTTVFTIVIRAPRARVWEALTATGTPRGWLYDTVTTTDWRVGSSYAQDAEGFVMIDGEVLVVEECSRLTLGFDCHWDADVDAEPAGILDYVLTDADETGELTKLVVSLSAMGPATAAAAERDTPYIYSSLKSELETGTSL</sequence>
<dbReference type="Proteomes" id="UP000230842">
    <property type="component" value="Unassembled WGS sequence"/>
</dbReference>
<dbReference type="GO" id="GO:0003677">
    <property type="term" value="F:DNA binding"/>
    <property type="evidence" value="ECO:0007669"/>
    <property type="project" value="UniProtKB-KW"/>
</dbReference>
<dbReference type="CDD" id="cd00090">
    <property type="entry name" value="HTH_ARSR"/>
    <property type="match status" value="1"/>
</dbReference>
<evidence type="ECO:0000313" key="3">
    <source>
        <dbReference type="EMBL" id="PJJ54315.1"/>
    </source>
</evidence>
<dbReference type="InterPro" id="IPR036388">
    <property type="entry name" value="WH-like_DNA-bd_sf"/>
</dbReference>
<evidence type="ECO:0000313" key="4">
    <source>
        <dbReference type="Proteomes" id="UP000230842"/>
    </source>
</evidence>
<keyword evidence="4" id="KW-1185">Reference proteome</keyword>
<dbReference type="PANTHER" id="PTHR38600:SF1">
    <property type="entry name" value="TRANSCRIPTIONAL REGULATORY PROTEIN"/>
    <property type="match status" value="1"/>
</dbReference>
<accession>A0A2M9B8N8</accession>
<dbReference type="Pfam" id="PF08327">
    <property type="entry name" value="AHSA1"/>
    <property type="match status" value="1"/>
</dbReference>
<gene>
    <name evidence="3" type="ORF">CLV56_3824</name>
</gene>
<evidence type="ECO:0000259" key="2">
    <source>
        <dbReference type="PROSITE" id="PS50987"/>
    </source>
</evidence>
<dbReference type="InterPro" id="IPR036390">
    <property type="entry name" value="WH_DNA-bd_sf"/>
</dbReference>
<protein>
    <submittedName>
        <fullName evidence="3">DNA-binding transcriptional ArsR family regulator</fullName>
    </submittedName>
</protein>
<dbReference type="Pfam" id="PF12840">
    <property type="entry name" value="HTH_20"/>
    <property type="match status" value="1"/>
</dbReference>
<dbReference type="PANTHER" id="PTHR38600">
    <property type="entry name" value="TRANSCRIPTIONAL REGULATORY PROTEIN"/>
    <property type="match status" value="1"/>
</dbReference>
<feature type="domain" description="HTH arsR-type" evidence="2">
    <location>
        <begin position="5"/>
        <end position="101"/>
    </location>
</feature>
<evidence type="ECO:0000256" key="1">
    <source>
        <dbReference type="ARBA" id="ARBA00006817"/>
    </source>
</evidence>
<dbReference type="InterPro" id="IPR013538">
    <property type="entry name" value="ASHA1/2-like_C"/>
</dbReference>
<dbReference type="InterPro" id="IPR001845">
    <property type="entry name" value="HTH_ArsR_DNA-bd_dom"/>
</dbReference>
<dbReference type="SUPFAM" id="SSF46785">
    <property type="entry name" value="Winged helix' DNA-binding domain"/>
    <property type="match status" value="1"/>
</dbReference>
<name>A0A2M9B8N8_9ACTN</name>
<organism evidence="3 4">
    <name type="scientific">Mumia flava</name>
    <dbReference type="NCBI Taxonomy" id="1348852"/>
    <lineage>
        <taxon>Bacteria</taxon>
        <taxon>Bacillati</taxon>
        <taxon>Actinomycetota</taxon>
        <taxon>Actinomycetes</taxon>
        <taxon>Propionibacteriales</taxon>
        <taxon>Nocardioidaceae</taxon>
        <taxon>Mumia</taxon>
    </lineage>
</organism>
<dbReference type="PROSITE" id="PS50987">
    <property type="entry name" value="HTH_ARSR_2"/>
    <property type="match status" value="1"/>
</dbReference>
<reference evidence="3 4" key="1">
    <citation type="submission" date="2017-11" db="EMBL/GenBank/DDBJ databases">
        <title>Genomic Encyclopedia of Archaeal and Bacterial Type Strains, Phase II (KMG-II): From Individual Species to Whole Genera.</title>
        <authorList>
            <person name="Goeker M."/>
        </authorList>
    </citation>
    <scope>NUCLEOTIDE SEQUENCE [LARGE SCALE GENOMIC DNA]</scope>
    <source>
        <strain evidence="3 4">DSM 27763</strain>
    </source>
</reference>
<dbReference type="InterPro" id="IPR011991">
    <property type="entry name" value="ArsR-like_HTH"/>
</dbReference>